<gene>
    <name evidence="1" type="primary">PLESTB003767</name>
    <name evidence="1" type="ORF">PLESTB_001921400</name>
</gene>
<protein>
    <submittedName>
        <fullName evidence="1">Uncharacterized protein</fullName>
    </submittedName>
</protein>
<sequence length="131" mass="14297">MTGHAVLTAATVPHARVITPAEIDLGELSRVITACAHTDAVLYGEFTVETAALDDHDPGELRFDEHALCGVVEDWGQSLDGTLTLSAYVYLEAHDHGPLGMTLEQAIRTLNHIRTRCLHWLDPANHHPTTV</sequence>
<dbReference type="EMBL" id="BRXU01000067">
    <property type="protein sequence ID" value="GLC62633.1"/>
    <property type="molecule type" value="Genomic_DNA"/>
</dbReference>
<keyword evidence="2" id="KW-1185">Reference proteome</keyword>
<evidence type="ECO:0000313" key="2">
    <source>
        <dbReference type="Proteomes" id="UP001165080"/>
    </source>
</evidence>
<dbReference type="Proteomes" id="UP001165080">
    <property type="component" value="Unassembled WGS sequence"/>
</dbReference>
<name>A0A9W6C2E3_9CHLO</name>
<organism evidence="1 2">
    <name type="scientific">Pleodorina starrii</name>
    <dbReference type="NCBI Taxonomy" id="330485"/>
    <lineage>
        <taxon>Eukaryota</taxon>
        <taxon>Viridiplantae</taxon>
        <taxon>Chlorophyta</taxon>
        <taxon>core chlorophytes</taxon>
        <taxon>Chlorophyceae</taxon>
        <taxon>CS clade</taxon>
        <taxon>Chlamydomonadales</taxon>
        <taxon>Volvocaceae</taxon>
        <taxon>Pleodorina</taxon>
    </lineage>
</organism>
<comment type="caution">
    <text evidence="1">The sequence shown here is derived from an EMBL/GenBank/DDBJ whole genome shotgun (WGS) entry which is preliminary data.</text>
</comment>
<evidence type="ECO:0000313" key="1">
    <source>
        <dbReference type="EMBL" id="GLC62633.1"/>
    </source>
</evidence>
<reference evidence="1 2" key="1">
    <citation type="journal article" date="2023" name="Commun. Biol.">
        <title>Reorganization of the ancestral sex-determining regions during the evolution of trioecy in Pleodorina starrii.</title>
        <authorList>
            <person name="Takahashi K."/>
            <person name="Suzuki S."/>
            <person name="Kawai-Toyooka H."/>
            <person name="Yamamoto K."/>
            <person name="Hamaji T."/>
            <person name="Ootsuki R."/>
            <person name="Yamaguchi H."/>
            <person name="Kawachi M."/>
            <person name="Higashiyama T."/>
            <person name="Nozaki H."/>
        </authorList>
    </citation>
    <scope>NUCLEOTIDE SEQUENCE [LARGE SCALE GENOMIC DNA]</scope>
    <source>
        <strain evidence="1 2">NIES-4479</strain>
    </source>
</reference>
<accession>A0A9W6C2E3</accession>
<proteinExistence type="predicted"/>
<dbReference type="AlphaFoldDB" id="A0A9W6C2E3"/>